<dbReference type="Gene3D" id="3.30.420.10">
    <property type="entry name" value="Ribonuclease H-like superfamily/Ribonuclease H"/>
    <property type="match status" value="1"/>
</dbReference>
<dbReference type="InterPro" id="IPR038717">
    <property type="entry name" value="Tc1-like_DDE_dom"/>
</dbReference>
<dbReference type="EMBL" id="QUSY01001193">
    <property type="protein sequence ID" value="RHY25771.1"/>
    <property type="molecule type" value="Genomic_DNA"/>
</dbReference>
<reference evidence="2 3" key="1">
    <citation type="submission" date="2018-08" db="EMBL/GenBank/DDBJ databases">
        <title>Aphanomyces genome sequencing and annotation.</title>
        <authorList>
            <person name="Minardi D."/>
            <person name="Oidtmann B."/>
            <person name="Van Der Giezen M."/>
            <person name="Studholme D.J."/>
        </authorList>
    </citation>
    <scope>NUCLEOTIDE SEQUENCE [LARGE SCALE GENOMIC DNA]</scope>
    <source>
        <strain evidence="2 3">NJM0002</strain>
    </source>
</reference>
<sequence>MQVIAYIGRGGLVYYKTKFGSNKAEDMQNCIKEVFEHLARTIPLSEVVIMLDNAPCHSHIEDAFEPSPSGTPTLLRLGPYSPMLNPIESVFSAFKADVKRTLRIRRTELLSIPPNTTIKAHRAHILEQATEVALPEITPQLCWKCYMHTRKFYQTVLNMEGVEVGR</sequence>
<dbReference type="Pfam" id="PF13358">
    <property type="entry name" value="DDE_3"/>
    <property type="match status" value="1"/>
</dbReference>
<dbReference type="AlphaFoldDB" id="A0A418AMJ6"/>
<organism evidence="2 3">
    <name type="scientific">Aphanomyces invadans</name>
    <dbReference type="NCBI Taxonomy" id="157072"/>
    <lineage>
        <taxon>Eukaryota</taxon>
        <taxon>Sar</taxon>
        <taxon>Stramenopiles</taxon>
        <taxon>Oomycota</taxon>
        <taxon>Saprolegniomycetes</taxon>
        <taxon>Saprolegniales</taxon>
        <taxon>Verrucalvaceae</taxon>
        <taxon>Aphanomyces</taxon>
    </lineage>
</organism>
<keyword evidence="3" id="KW-1185">Reference proteome</keyword>
<protein>
    <recommendedName>
        <fullName evidence="1">Tc1-like transposase DDE domain-containing protein</fullName>
    </recommendedName>
</protein>
<gene>
    <name evidence="2" type="ORF">DYB32_008108</name>
</gene>
<dbReference type="Proteomes" id="UP000285060">
    <property type="component" value="Unassembled WGS sequence"/>
</dbReference>
<dbReference type="InterPro" id="IPR036397">
    <property type="entry name" value="RNaseH_sf"/>
</dbReference>
<name>A0A418AMJ6_9STRA</name>
<proteinExistence type="predicted"/>
<comment type="caution">
    <text evidence="2">The sequence shown here is derived from an EMBL/GenBank/DDBJ whole genome shotgun (WGS) entry which is preliminary data.</text>
</comment>
<accession>A0A418AMJ6</accession>
<dbReference type="VEuPathDB" id="FungiDB:H310_06646"/>
<evidence type="ECO:0000259" key="1">
    <source>
        <dbReference type="Pfam" id="PF13358"/>
    </source>
</evidence>
<feature type="domain" description="Tc1-like transposase DDE" evidence="1">
    <location>
        <begin position="16"/>
        <end position="108"/>
    </location>
</feature>
<evidence type="ECO:0000313" key="3">
    <source>
        <dbReference type="Proteomes" id="UP000285060"/>
    </source>
</evidence>
<evidence type="ECO:0000313" key="2">
    <source>
        <dbReference type="EMBL" id="RHY25771.1"/>
    </source>
</evidence>
<dbReference type="GO" id="GO:0003676">
    <property type="term" value="F:nucleic acid binding"/>
    <property type="evidence" value="ECO:0007669"/>
    <property type="project" value="InterPro"/>
</dbReference>